<gene>
    <name evidence="6" type="ORF">BCF74_109116</name>
</gene>
<organism evidence="6 7">
    <name type="scientific">Knoellia remsis</name>
    <dbReference type="NCBI Taxonomy" id="407159"/>
    <lineage>
        <taxon>Bacteria</taxon>
        <taxon>Bacillati</taxon>
        <taxon>Actinomycetota</taxon>
        <taxon>Actinomycetes</taxon>
        <taxon>Micrococcales</taxon>
        <taxon>Intrasporangiaceae</taxon>
        <taxon>Knoellia</taxon>
    </lineage>
</organism>
<dbReference type="InterPro" id="IPR011010">
    <property type="entry name" value="DNA_brk_join_enz"/>
</dbReference>
<comment type="caution">
    <text evidence="6">The sequence shown here is derived from an EMBL/GenBank/DDBJ whole genome shotgun (WGS) entry which is preliminary data.</text>
</comment>
<keyword evidence="3" id="KW-0233">DNA recombination</keyword>
<keyword evidence="2" id="KW-0238">DNA-binding</keyword>
<dbReference type="PROSITE" id="PS51898">
    <property type="entry name" value="TYR_RECOMBINASE"/>
    <property type="match status" value="1"/>
</dbReference>
<sequence length="429" mass="47466">MARPRIPIGGHGEVWTSPSPVGWRARTQTRDRDGRLRIVSRQAKTKGAAKRALERALEDRADPSIAGVTPTMTLGQLGSFWLRHRETHGKVRSGEPLQPQSLAAYRTEVEVVTKALGGVRVCEVTVALLDSALGTIGKGEPYGHLEAHLDRHGDPKWRSTGQMRSVLKGMLDLAVRYGALEANPMASVARTARRRKIDVDHLTVEQAIHLRHLVRPEVQRVPGKRGPNRDLMDVIDFLLGTGCRDGEALGVRWRDLIDLGSDRPMAHVCGTLVEPRKGYVEKLFRQDLTKSGDDRTLLLPDHVAKMLQERRKASQWRSLDDPVFASRTGNWLNPSNIRTRLRNATLGAEEFGLPSDEGLSPHDLRRTVGTLIAHEVSLDAARDQLGHSDGSTTYQHYVGKRPISPDVRATLDVFFGGLPDAVPLIAHEA</sequence>
<dbReference type="EMBL" id="PVTI01000009">
    <property type="protein sequence ID" value="PRY59525.1"/>
    <property type="molecule type" value="Genomic_DNA"/>
</dbReference>
<dbReference type="InterPro" id="IPR002104">
    <property type="entry name" value="Integrase_catalytic"/>
</dbReference>
<dbReference type="Proteomes" id="UP000237822">
    <property type="component" value="Unassembled WGS sequence"/>
</dbReference>
<dbReference type="PANTHER" id="PTHR30349">
    <property type="entry name" value="PHAGE INTEGRASE-RELATED"/>
    <property type="match status" value="1"/>
</dbReference>
<reference evidence="6 7" key="1">
    <citation type="submission" date="2018-03" db="EMBL/GenBank/DDBJ databases">
        <title>Genomic Encyclopedia of Archaeal and Bacterial Type Strains, Phase II (KMG-II): from individual species to whole genera.</title>
        <authorList>
            <person name="Goeker M."/>
        </authorList>
    </citation>
    <scope>NUCLEOTIDE SEQUENCE [LARGE SCALE GENOMIC DNA]</scope>
    <source>
        <strain evidence="6 7">ATCC BAA-1496</strain>
    </source>
</reference>
<dbReference type="Gene3D" id="1.10.443.10">
    <property type="entry name" value="Intergrase catalytic core"/>
    <property type="match status" value="1"/>
</dbReference>
<dbReference type="SUPFAM" id="SSF56349">
    <property type="entry name" value="DNA breaking-rejoining enzymes"/>
    <property type="match status" value="1"/>
</dbReference>
<dbReference type="InterPro" id="IPR010998">
    <property type="entry name" value="Integrase_recombinase_N"/>
</dbReference>
<evidence type="ECO:0000256" key="2">
    <source>
        <dbReference type="ARBA" id="ARBA00023125"/>
    </source>
</evidence>
<dbReference type="Pfam" id="PF00589">
    <property type="entry name" value="Phage_integrase"/>
    <property type="match status" value="1"/>
</dbReference>
<dbReference type="GO" id="GO:0006310">
    <property type="term" value="P:DNA recombination"/>
    <property type="evidence" value="ECO:0007669"/>
    <property type="project" value="UniProtKB-KW"/>
</dbReference>
<evidence type="ECO:0000256" key="1">
    <source>
        <dbReference type="ARBA" id="ARBA00008857"/>
    </source>
</evidence>
<dbReference type="AlphaFoldDB" id="A0A2T0UNM3"/>
<evidence type="ECO:0000256" key="3">
    <source>
        <dbReference type="ARBA" id="ARBA00023172"/>
    </source>
</evidence>
<evidence type="ECO:0000256" key="4">
    <source>
        <dbReference type="SAM" id="MobiDB-lite"/>
    </source>
</evidence>
<evidence type="ECO:0000259" key="5">
    <source>
        <dbReference type="PROSITE" id="PS51898"/>
    </source>
</evidence>
<dbReference type="PANTHER" id="PTHR30349:SF64">
    <property type="entry name" value="PROPHAGE INTEGRASE INTD-RELATED"/>
    <property type="match status" value="1"/>
</dbReference>
<feature type="region of interest" description="Disordered" evidence="4">
    <location>
        <begin position="1"/>
        <end position="25"/>
    </location>
</feature>
<dbReference type="Gene3D" id="1.10.150.130">
    <property type="match status" value="1"/>
</dbReference>
<comment type="similarity">
    <text evidence="1">Belongs to the 'phage' integrase family.</text>
</comment>
<evidence type="ECO:0000313" key="6">
    <source>
        <dbReference type="EMBL" id="PRY59525.1"/>
    </source>
</evidence>
<name>A0A2T0UNM3_9MICO</name>
<dbReference type="InterPro" id="IPR050090">
    <property type="entry name" value="Tyrosine_recombinase_XerCD"/>
</dbReference>
<keyword evidence="7" id="KW-1185">Reference proteome</keyword>
<evidence type="ECO:0000313" key="7">
    <source>
        <dbReference type="Proteomes" id="UP000237822"/>
    </source>
</evidence>
<proteinExistence type="inferred from homology"/>
<accession>A0A2T0UNM3</accession>
<feature type="domain" description="Tyr recombinase" evidence="5">
    <location>
        <begin position="197"/>
        <end position="412"/>
    </location>
</feature>
<dbReference type="GO" id="GO:0003677">
    <property type="term" value="F:DNA binding"/>
    <property type="evidence" value="ECO:0007669"/>
    <property type="project" value="UniProtKB-KW"/>
</dbReference>
<dbReference type="GO" id="GO:0015074">
    <property type="term" value="P:DNA integration"/>
    <property type="evidence" value="ECO:0007669"/>
    <property type="project" value="InterPro"/>
</dbReference>
<dbReference type="InterPro" id="IPR013762">
    <property type="entry name" value="Integrase-like_cat_sf"/>
</dbReference>
<protein>
    <submittedName>
        <fullName evidence="6">Site-specific recombinase XerD</fullName>
    </submittedName>
</protein>